<gene>
    <name evidence="9" type="ORF">MACJ_001520</name>
</gene>
<keyword evidence="4 9" id="KW-0418">Kinase</keyword>
<evidence type="ECO:0000313" key="10">
    <source>
        <dbReference type="Proteomes" id="UP000244803"/>
    </source>
</evidence>
<feature type="compositionally biased region" description="Polar residues" evidence="6">
    <location>
        <begin position="181"/>
        <end position="195"/>
    </location>
</feature>
<evidence type="ECO:0000259" key="7">
    <source>
        <dbReference type="PROSITE" id="PS50011"/>
    </source>
</evidence>
<dbReference type="Gene3D" id="1.10.510.10">
    <property type="entry name" value="Transferase(Phosphotransferase) domain 1"/>
    <property type="match status" value="1"/>
</dbReference>
<evidence type="ECO:0000259" key="8">
    <source>
        <dbReference type="PROSITE" id="PS51285"/>
    </source>
</evidence>
<reference evidence="9" key="1">
    <citation type="submission" date="2022-07" db="EMBL/GenBank/DDBJ databases">
        <title>Evaluation of T. orientalis genome assembly methods using nanopore sequencing and analysis of variation between genomes.</title>
        <authorList>
            <person name="Yam J."/>
            <person name="Micallef M.L."/>
            <person name="Liu M."/>
            <person name="Djordjevic S.P."/>
            <person name="Bogema D.R."/>
            <person name="Jenkins C."/>
        </authorList>
    </citation>
    <scope>NUCLEOTIDE SEQUENCE</scope>
    <source>
        <strain evidence="9">Fish Creek</strain>
    </source>
</reference>
<evidence type="ECO:0000256" key="3">
    <source>
        <dbReference type="ARBA" id="ARBA00022741"/>
    </source>
</evidence>
<dbReference type="PROSITE" id="PS00108">
    <property type="entry name" value="PROTEIN_KINASE_ST"/>
    <property type="match status" value="1"/>
</dbReference>
<dbReference type="Pfam" id="PF00069">
    <property type="entry name" value="Pkinase"/>
    <property type="match status" value="1"/>
</dbReference>
<evidence type="ECO:0000313" key="9">
    <source>
        <dbReference type="EMBL" id="UKJ90586.2"/>
    </source>
</evidence>
<feature type="domain" description="Protein kinase" evidence="7">
    <location>
        <begin position="392"/>
        <end position="652"/>
    </location>
</feature>
<evidence type="ECO:0000256" key="4">
    <source>
        <dbReference type="ARBA" id="ARBA00022777"/>
    </source>
</evidence>
<evidence type="ECO:0000256" key="1">
    <source>
        <dbReference type="ARBA" id="ARBA00022527"/>
    </source>
</evidence>
<dbReference type="Proteomes" id="UP000244803">
    <property type="component" value="Chromosome 2"/>
</dbReference>
<dbReference type="GO" id="GO:0004691">
    <property type="term" value="F:cAMP-dependent protein kinase activity"/>
    <property type="evidence" value="ECO:0007669"/>
    <property type="project" value="UniProtKB-EC"/>
</dbReference>
<keyword evidence="1" id="KW-0723">Serine/threonine-protein kinase</keyword>
<evidence type="ECO:0000256" key="2">
    <source>
        <dbReference type="ARBA" id="ARBA00022679"/>
    </source>
</evidence>
<protein>
    <submittedName>
        <fullName evidence="9">cAMP-dependent protein kinase, beta-catalytic subunit</fullName>
        <ecNumber evidence="9">2.7.11.11</ecNumber>
    </submittedName>
</protein>
<feature type="region of interest" description="Disordered" evidence="6">
    <location>
        <begin position="168"/>
        <end position="195"/>
    </location>
</feature>
<feature type="compositionally biased region" description="Basic and acidic residues" evidence="6">
    <location>
        <begin position="220"/>
        <end position="230"/>
    </location>
</feature>
<feature type="domain" description="AGC-kinase C-terminal" evidence="8">
    <location>
        <begin position="653"/>
        <end position="707"/>
    </location>
</feature>
<keyword evidence="3" id="KW-0547">Nucleotide-binding</keyword>
<accession>A0A976QW92</accession>
<dbReference type="GO" id="GO:0005524">
    <property type="term" value="F:ATP binding"/>
    <property type="evidence" value="ECO:0007669"/>
    <property type="project" value="UniProtKB-KW"/>
</dbReference>
<dbReference type="EC" id="2.7.11.11" evidence="9"/>
<dbReference type="PROSITE" id="PS51285">
    <property type="entry name" value="AGC_KINASE_CTER"/>
    <property type="match status" value="1"/>
</dbReference>
<dbReference type="SMART" id="SM00220">
    <property type="entry name" value="S_TKc"/>
    <property type="match status" value="1"/>
</dbReference>
<dbReference type="EMBL" id="CP056068">
    <property type="protein sequence ID" value="UKJ90586.2"/>
    <property type="molecule type" value="Genomic_DNA"/>
</dbReference>
<dbReference type="InterPro" id="IPR011009">
    <property type="entry name" value="Kinase-like_dom_sf"/>
</dbReference>
<dbReference type="Gene3D" id="3.30.200.20">
    <property type="entry name" value="Phosphorylase Kinase, domain 1"/>
    <property type="match status" value="1"/>
</dbReference>
<feature type="region of interest" description="Disordered" evidence="6">
    <location>
        <begin position="215"/>
        <end position="235"/>
    </location>
</feature>
<dbReference type="OrthoDB" id="63267at2759"/>
<dbReference type="PROSITE" id="PS50011">
    <property type="entry name" value="PROTEIN_KINASE_DOM"/>
    <property type="match status" value="1"/>
</dbReference>
<dbReference type="FunFam" id="1.10.510.10:FF:000210">
    <property type="entry name" value="Non-specific serine/threonine protein kinase"/>
    <property type="match status" value="1"/>
</dbReference>
<keyword evidence="2 9" id="KW-0808">Transferase</keyword>
<dbReference type="InterPro" id="IPR008271">
    <property type="entry name" value="Ser/Thr_kinase_AS"/>
</dbReference>
<name>A0A976QW92_THEOR</name>
<sequence length="707" mass="79919">MEGNCSSINGPEKVSCKVRFLSFIKRSGRILKLIALYPFSRRMCYKSKEVNNVNSVKKLDSLKDKADISTKCSFKICKKAPKCKICPRLNNKLYNRSTSLSTDESIGNKDRSNKCRKLQQMRLYIASNINDRQMFKSCSIEDFVIGETIGTGSYATVCIAKYTSSSRERKSNALPERGESNESTASSIVWPNNTSLYGEQNGTDRLVERNNNMYTGKGLESTKSRRHNEETVAEDENVGLKQRIPLGMDKIDHVDVIEVVNSTGEPEDMEVTDSVNSPYEPDDVYLYVIDTPARRSQPDGKKEVEAIEIDEIVDAIDEADFIEVMGDLDVVDGLVDGDKFDNMTQLGRVDDTCNLKGVNTNDPINNTSEAKKTLDMASLNSVVTSDGLKGTKNVSKMVGENGISVPDTKNEVGTKDEVEAFDKIVALKILNKTKIVTNKQMMHVKSESEILGFVSHPFIVGYLGRFQDCHNLYFILEFLGGGELFTYLRKYGRFSKRTVQFYASQVLMALEYLHRNGVVYRDLKPENIILDFMGYIRLVDFGFAKVIRDGGRTWTVCGTYEYLAPEVFLKKGHGFQADFYSLGVLLYELLVGVPPFYSSDPQVTYKLALNHQIKFPKYLCSSSRSLIKKLLEINPEKRLGNDINDVYFHDFFSGIDFNRILLKAENCPILPSYGGSDDVSNFIKYPETWKKHKGDLTAEQQDMFKFF</sequence>
<feature type="compositionally biased region" description="Basic and acidic residues" evidence="6">
    <location>
        <begin position="168"/>
        <end position="180"/>
    </location>
</feature>
<evidence type="ECO:0000256" key="5">
    <source>
        <dbReference type="ARBA" id="ARBA00022840"/>
    </source>
</evidence>
<dbReference type="PANTHER" id="PTHR24353">
    <property type="entry name" value="CYCLIC NUCLEOTIDE-DEPENDENT PROTEIN KINASE"/>
    <property type="match status" value="1"/>
</dbReference>
<dbReference type="AlphaFoldDB" id="A0A976QW92"/>
<proteinExistence type="predicted"/>
<organism evidence="9 10">
    <name type="scientific">Theileria orientalis</name>
    <dbReference type="NCBI Taxonomy" id="68886"/>
    <lineage>
        <taxon>Eukaryota</taxon>
        <taxon>Sar</taxon>
        <taxon>Alveolata</taxon>
        <taxon>Apicomplexa</taxon>
        <taxon>Aconoidasida</taxon>
        <taxon>Piroplasmida</taxon>
        <taxon>Theileriidae</taxon>
        <taxon>Theileria</taxon>
    </lineage>
</organism>
<dbReference type="SUPFAM" id="SSF56112">
    <property type="entry name" value="Protein kinase-like (PK-like)"/>
    <property type="match status" value="1"/>
</dbReference>
<keyword evidence="5" id="KW-0067">ATP-binding</keyword>
<dbReference type="InterPro" id="IPR000961">
    <property type="entry name" value="AGC-kinase_C"/>
</dbReference>
<evidence type="ECO:0000256" key="6">
    <source>
        <dbReference type="SAM" id="MobiDB-lite"/>
    </source>
</evidence>
<dbReference type="InterPro" id="IPR000719">
    <property type="entry name" value="Prot_kinase_dom"/>
</dbReference>